<reference evidence="3" key="1">
    <citation type="journal article" date="2014" name="Proc. Natl. Acad. Sci. U.S.A.">
        <title>Extensive sampling of basidiomycete genomes demonstrates inadequacy of the white-rot/brown-rot paradigm for wood decay fungi.</title>
        <authorList>
            <person name="Riley R."/>
            <person name="Salamov A.A."/>
            <person name="Brown D.W."/>
            <person name="Nagy L.G."/>
            <person name="Floudas D."/>
            <person name="Held B.W."/>
            <person name="Levasseur A."/>
            <person name="Lombard V."/>
            <person name="Morin E."/>
            <person name="Otillar R."/>
            <person name="Lindquist E.A."/>
            <person name="Sun H."/>
            <person name="LaButti K.M."/>
            <person name="Schmutz J."/>
            <person name="Jabbour D."/>
            <person name="Luo H."/>
            <person name="Baker S.E."/>
            <person name="Pisabarro A.G."/>
            <person name="Walton J.D."/>
            <person name="Blanchette R.A."/>
            <person name="Henrissat B."/>
            <person name="Martin F."/>
            <person name="Cullen D."/>
            <person name="Hibbett D.S."/>
            <person name="Grigoriev I.V."/>
        </authorList>
    </citation>
    <scope>NUCLEOTIDE SEQUENCE [LARGE SCALE GENOMIC DNA]</scope>
    <source>
        <strain evidence="3">CBS 339.88</strain>
    </source>
</reference>
<keyword evidence="1" id="KW-1133">Transmembrane helix</keyword>
<name>A0A067TIL9_GALM3</name>
<keyword evidence="1" id="KW-0472">Membrane</keyword>
<feature type="transmembrane region" description="Helical" evidence="1">
    <location>
        <begin position="164"/>
        <end position="186"/>
    </location>
</feature>
<dbReference type="EMBL" id="KL142369">
    <property type="protein sequence ID" value="KDR83060.1"/>
    <property type="molecule type" value="Genomic_DNA"/>
</dbReference>
<feature type="transmembrane region" description="Helical" evidence="1">
    <location>
        <begin position="207"/>
        <end position="232"/>
    </location>
</feature>
<keyword evidence="1" id="KW-0812">Transmembrane</keyword>
<dbReference type="OrthoDB" id="3267806at2759"/>
<dbReference type="AlphaFoldDB" id="A0A067TIL9"/>
<dbReference type="STRING" id="685588.A0A067TIL9"/>
<feature type="transmembrane region" description="Helical" evidence="1">
    <location>
        <begin position="107"/>
        <end position="128"/>
    </location>
</feature>
<accession>A0A067TIL9</accession>
<evidence type="ECO:0000313" key="3">
    <source>
        <dbReference type="Proteomes" id="UP000027222"/>
    </source>
</evidence>
<feature type="transmembrane region" description="Helical" evidence="1">
    <location>
        <begin position="15"/>
        <end position="38"/>
    </location>
</feature>
<evidence type="ECO:0000313" key="2">
    <source>
        <dbReference type="EMBL" id="KDR83060.1"/>
    </source>
</evidence>
<organism evidence="2 3">
    <name type="scientific">Galerina marginata (strain CBS 339.88)</name>
    <dbReference type="NCBI Taxonomy" id="685588"/>
    <lineage>
        <taxon>Eukaryota</taxon>
        <taxon>Fungi</taxon>
        <taxon>Dikarya</taxon>
        <taxon>Basidiomycota</taxon>
        <taxon>Agaricomycotina</taxon>
        <taxon>Agaricomycetes</taxon>
        <taxon>Agaricomycetidae</taxon>
        <taxon>Agaricales</taxon>
        <taxon>Agaricineae</taxon>
        <taxon>Strophariaceae</taxon>
        <taxon>Galerina</taxon>
    </lineage>
</organism>
<evidence type="ECO:0008006" key="4">
    <source>
        <dbReference type="Google" id="ProtNLM"/>
    </source>
</evidence>
<feature type="transmembrane region" description="Helical" evidence="1">
    <location>
        <begin position="238"/>
        <end position="259"/>
    </location>
</feature>
<evidence type="ECO:0000256" key="1">
    <source>
        <dbReference type="SAM" id="Phobius"/>
    </source>
</evidence>
<dbReference type="Proteomes" id="UP000027222">
    <property type="component" value="Unassembled WGS sequence"/>
</dbReference>
<dbReference type="HOGENOM" id="CLU_044614_5_0_1"/>
<sequence>MDRVPQTLTAIEDSYATTASAISYGIVLCLSIVCIGALSKSEKYNTKKRWFFYLYTLSMLLLSTSAMVLDVLAMPLWNKDLIRRRSKNLPLPGQTIDGVPFGPLATLPFIIGLADSLMAWRCIVLYAAIPRVTRIILLSVLALLSLAMFALLIISQLFDAYLNNWVLLLISLSVGINISLSSLIALRIRYHQARIRSILGIVHGSTYNRIVVMCIESCAIIVVFEVLCLIPISMAKQWVIFPLLFLPHICVISPLLIIYRVAAGIDVTTTFNAPQVVGDRVNHINGNIGPVFEVHTRDTRDNV</sequence>
<proteinExistence type="predicted"/>
<keyword evidence="3" id="KW-1185">Reference proteome</keyword>
<feature type="transmembrane region" description="Helical" evidence="1">
    <location>
        <begin position="50"/>
        <end position="77"/>
    </location>
</feature>
<gene>
    <name evidence="2" type="ORF">GALMADRAFT_134570</name>
</gene>
<feature type="transmembrane region" description="Helical" evidence="1">
    <location>
        <begin position="135"/>
        <end position="158"/>
    </location>
</feature>
<protein>
    <recommendedName>
        <fullName evidence="4">G-protein coupled receptors family 1 profile domain-containing protein</fullName>
    </recommendedName>
</protein>